<evidence type="ECO:0000313" key="1">
    <source>
        <dbReference type="EMBL" id="MCA9379652.1"/>
    </source>
</evidence>
<accession>A0A955KZ85</accession>
<dbReference type="SUPFAM" id="SSF63393">
    <property type="entry name" value="RNA polymerase subunits"/>
    <property type="match status" value="1"/>
</dbReference>
<dbReference type="InterPro" id="IPR029040">
    <property type="entry name" value="RPABC4/Spt4"/>
</dbReference>
<dbReference type="InterPro" id="IPR005906">
    <property type="entry name" value="LysW"/>
</dbReference>
<organism evidence="1 2">
    <name type="scientific">Candidatus Dojkabacteria bacterium</name>
    <dbReference type="NCBI Taxonomy" id="2099670"/>
    <lineage>
        <taxon>Bacteria</taxon>
        <taxon>Candidatus Dojkabacteria</taxon>
    </lineage>
</organism>
<reference evidence="1" key="2">
    <citation type="journal article" date="2021" name="Microbiome">
        <title>Successional dynamics and alternative stable states in a saline activated sludge microbial community over 9 years.</title>
        <authorList>
            <person name="Wang Y."/>
            <person name="Ye J."/>
            <person name="Ju F."/>
            <person name="Liu L."/>
            <person name="Boyd J.A."/>
            <person name="Deng Y."/>
            <person name="Parks D.H."/>
            <person name="Jiang X."/>
            <person name="Yin X."/>
            <person name="Woodcroft B.J."/>
            <person name="Tyson G.W."/>
            <person name="Hugenholtz P."/>
            <person name="Polz M.F."/>
            <person name="Zhang T."/>
        </authorList>
    </citation>
    <scope>NUCLEOTIDE SEQUENCE</scope>
    <source>
        <strain evidence="1">HKST-UBA15</strain>
    </source>
</reference>
<dbReference type="Proteomes" id="UP000745577">
    <property type="component" value="Unassembled WGS sequence"/>
</dbReference>
<comment type="caution">
    <text evidence="1">The sequence shown here is derived from an EMBL/GenBank/DDBJ whole genome shotgun (WGS) entry which is preliminary data.</text>
</comment>
<evidence type="ECO:0000313" key="2">
    <source>
        <dbReference type="Proteomes" id="UP000745577"/>
    </source>
</evidence>
<reference evidence="1" key="1">
    <citation type="submission" date="2020-04" db="EMBL/GenBank/DDBJ databases">
        <authorList>
            <person name="Zhang T."/>
        </authorList>
    </citation>
    <scope>NUCLEOTIDE SEQUENCE</scope>
    <source>
        <strain evidence="1">HKST-UBA15</strain>
    </source>
</reference>
<name>A0A955KZ85_9BACT</name>
<dbReference type="Pfam" id="PF21344">
    <property type="entry name" value="Zn_ribbon_LysW"/>
    <property type="match status" value="1"/>
</dbReference>
<dbReference type="AlphaFoldDB" id="A0A955KZ85"/>
<dbReference type="EMBL" id="JAGQLL010000006">
    <property type="protein sequence ID" value="MCA9379652.1"/>
    <property type="molecule type" value="Genomic_DNA"/>
</dbReference>
<dbReference type="Gene3D" id="2.20.28.160">
    <property type="match status" value="1"/>
</dbReference>
<evidence type="ECO:0008006" key="3">
    <source>
        <dbReference type="Google" id="ProtNLM"/>
    </source>
</evidence>
<proteinExistence type="predicted"/>
<gene>
    <name evidence="1" type="ORF">KC675_00560</name>
</gene>
<sequence>MDIKITSQGKEYTCAECKNEASVEQGNGVGDVVECPFCGIEYEILSKDDEGNYELCIIEEEK</sequence>
<protein>
    <recommendedName>
        <fullName evidence="3">Lysine biosynthesis protein LysW</fullName>
    </recommendedName>
</protein>